<reference evidence="3" key="1">
    <citation type="submission" date="2018-01" db="EMBL/GenBank/DDBJ databases">
        <title>Draft Genome Sequence of the Radioresistant Bacterium Deinococcus aerius TR0125, Isolated from the Higher Atmosphere above Japan.</title>
        <authorList>
            <person name="Satoh K."/>
            <person name="Arai H."/>
            <person name="Sanzen T."/>
            <person name="Kawaguchi Y."/>
            <person name="Hayashi H."/>
            <person name="Yokobori S."/>
            <person name="Yamagishi A."/>
            <person name="Oono Y."/>
            <person name="Narumi I."/>
        </authorList>
    </citation>
    <scope>NUCLEOTIDE SEQUENCE [LARGE SCALE GENOMIC DNA]</scope>
    <source>
        <strain evidence="3">TR0125</strain>
    </source>
</reference>
<name>A0A2I9CW02_9DEIO</name>
<dbReference type="InterPro" id="IPR051913">
    <property type="entry name" value="GH2_Domain-Containing"/>
</dbReference>
<dbReference type="RefSeq" id="WP_201262743.1">
    <property type="nucleotide sequence ID" value="NZ_BFAG01000007.1"/>
</dbReference>
<dbReference type="PANTHER" id="PTHR42732">
    <property type="entry name" value="BETA-GALACTOSIDASE"/>
    <property type="match status" value="1"/>
</dbReference>
<feature type="domain" description="Glycoside hydrolase family 2 catalytic" evidence="1">
    <location>
        <begin position="325"/>
        <end position="515"/>
    </location>
</feature>
<evidence type="ECO:0000313" key="3">
    <source>
        <dbReference type="Proteomes" id="UP000236569"/>
    </source>
</evidence>
<comment type="caution">
    <text evidence="2">The sequence shown here is derived from an EMBL/GenBank/DDBJ whole genome shotgun (WGS) entry which is preliminary data.</text>
</comment>
<proteinExistence type="predicted"/>
<dbReference type="InterPro" id="IPR017853">
    <property type="entry name" value="GH"/>
</dbReference>
<dbReference type="EMBL" id="BFAG01000007">
    <property type="protein sequence ID" value="GBF06154.1"/>
    <property type="molecule type" value="Genomic_DNA"/>
</dbReference>
<organism evidence="2 3">
    <name type="scientific">Deinococcus aerius</name>
    <dbReference type="NCBI Taxonomy" id="200253"/>
    <lineage>
        <taxon>Bacteria</taxon>
        <taxon>Thermotogati</taxon>
        <taxon>Deinococcota</taxon>
        <taxon>Deinococci</taxon>
        <taxon>Deinococcales</taxon>
        <taxon>Deinococcaceae</taxon>
        <taxon>Deinococcus</taxon>
    </lineage>
</organism>
<dbReference type="SUPFAM" id="SSF49785">
    <property type="entry name" value="Galactose-binding domain-like"/>
    <property type="match status" value="1"/>
</dbReference>
<evidence type="ECO:0000259" key="1">
    <source>
        <dbReference type="Pfam" id="PF02836"/>
    </source>
</evidence>
<dbReference type="Pfam" id="PF02836">
    <property type="entry name" value="Glyco_hydro_2_C"/>
    <property type="match status" value="1"/>
</dbReference>
<protein>
    <submittedName>
        <fullName evidence="2">Glycoside hydrolase family 2, sugar binding protein</fullName>
    </submittedName>
</protein>
<dbReference type="InterPro" id="IPR006103">
    <property type="entry name" value="Glyco_hydro_2_cat"/>
</dbReference>
<sequence>MNEPTLAPRLVEETAATHPRPQLRRPWRSLDGWWEFAVDDAEDPGEVLFGGRIRVPYAPQTPASGIENGLSPSTTTLWYRTEVHPAPDERPGPDERLLVHFGAVDWAAEVYVNGAFAARHEGGYTPFTVDVTRAARRGPFELLVRAVDDHSDMAMPRGKQDWRDEPHAIWYPPTSGIWRGVWLEKVPVQHIADLGWTPNLPRFELTALVTLARAPRPGTRLRVEVLDGERVVADSDVLVTGQRVNLPLRLPDPGVEDARNELLWTPDHPKLLGTRLTLSLGGETVDRADGYTALRSVGTRGRRFLINGIPHPLRMALYQGYWPDTGMTGDDERFREDAELARRLGFNGLRLHQKIEDPRFLYWCDRLGLAAWVDLPGAYAFTPTSIERLTRTWLEVLRLYASHPCVVAWVPLNESWGLPDVPGQPEQQEAQRALYALTRTLDPTRPVSGSDGWQQVVTDLFTLHDYIQDPEALLARYGSRQAIEENLWRQWPGGREAALGGLTPGDRPVILSEFGGTSWVPAGEEGWGYGVARDPVTLLERVEALLRAADTCILNRGIHGYCYTQLTDTYQERNGLATMGRALKGDVVRLSSAVRGEPYDETNPLWYSNRWRGRRGP</sequence>
<keyword evidence="2" id="KW-0378">Hydrolase</keyword>
<dbReference type="PANTHER" id="PTHR42732:SF2">
    <property type="entry name" value="BETA-MANNOSIDASE"/>
    <property type="match status" value="1"/>
</dbReference>
<dbReference type="GO" id="GO:0004553">
    <property type="term" value="F:hydrolase activity, hydrolyzing O-glycosyl compounds"/>
    <property type="evidence" value="ECO:0007669"/>
    <property type="project" value="InterPro"/>
</dbReference>
<dbReference type="Gene3D" id="2.60.120.260">
    <property type="entry name" value="Galactose-binding domain-like"/>
    <property type="match status" value="1"/>
</dbReference>
<gene>
    <name evidence="2" type="ORF">DAERI_070152</name>
</gene>
<dbReference type="AlphaFoldDB" id="A0A2I9CW02"/>
<keyword evidence="3" id="KW-1185">Reference proteome</keyword>
<dbReference type="InterPro" id="IPR008979">
    <property type="entry name" value="Galactose-bd-like_sf"/>
</dbReference>
<dbReference type="Gene3D" id="3.20.20.80">
    <property type="entry name" value="Glycosidases"/>
    <property type="match status" value="1"/>
</dbReference>
<accession>A0A2I9CW02</accession>
<evidence type="ECO:0000313" key="2">
    <source>
        <dbReference type="EMBL" id="GBF06154.1"/>
    </source>
</evidence>
<dbReference type="SUPFAM" id="SSF51445">
    <property type="entry name" value="(Trans)glycosidases"/>
    <property type="match status" value="1"/>
</dbReference>
<dbReference type="Proteomes" id="UP000236569">
    <property type="component" value="Unassembled WGS sequence"/>
</dbReference>
<dbReference type="GO" id="GO:0005975">
    <property type="term" value="P:carbohydrate metabolic process"/>
    <property type="evidence" value="ECO:0007669"/>
    <property type="project" value="InterPro"/>
</dbReference>